<accession>A0A6C1C617</accession>
<evidence type="ECO:0000313" key="3">
    <source>
        <dbReference type="Proteomes" id="UP000298111"/>
    </source>
</evidence>
<dbReference type="AlphaFoldDB" id="A0A6C1C617"/>
<name>A0A6C1C617_9ACTN</name>
<dbReference type="SMART" id="SM00849">
    <property type="entry name" value="Lactamase_B"/>
    <property type="match status" value="1"/>
</dbReference>
<dbReference type="Pfam" id="PF00753">
    <property type="entry name" value="Lactamase_B"/>
    <property type="match status" value="1"/>
</dbReference>
<dbReference type="GO" id="GO:0016787">
    <property type="term" value="F:hydrolase activity"/>
    <property type="evidence" value="ECO:0007669"/>
    <property type="project" value="UniProtKB-KW"/>
</dbReference>
<dbReference type="InterPro" id="IPR001279">
    <property type="entry name" value="Metallo-B-lactamas"/>
</dbReference>
<dbReference type="EMBL" id="RCIY01000088">
    <property type="protein sequence ID" value="TGG78152.1"/>
    <property type="molecule type" value="Genomic_DNA"/>
</dbReference>
<dbReference type="PANTHER" id="PTHR42951">
    <property type="entry name" value="METALLO-BETA-LACTAMASE DOMAIN-CONTAINING"/>
    <property type="match status" value="1"/>
</dbReference>
<feature type="domain" description="Metallo-beta-lactamase" evidence="1">
    <location>
        <begin position="28"/>
        <end position="234"/>
    </location>
</feature>
<dbReference type="InterPro" id="IPR036866">
    <property type="entry name" value="RibonucZ/Hydroxyglut_hydro"/>
</dbReference>
<dbReference type="RefSeq" id="WP_135567545.1">
    <property type="nucleotide sequence ID" value="NZ_BNEJ01000031.1"/>
</dbReference>
<dbReference type="SUPFAM" id="SSF56281">
    <property type="entry name" value="Metallo-hydrolase/oxidoreductase"/>
    <property type="match status" value="1"/>
</dbReference>
<gene>
    <name evidence="2" type="ORF">D8771_26270</name>
</gene>
<dbReference type="CDD" id="cd16282">
    <property type="entry name" value="metallo-hydrolase-like_MBL-fold"/>
    <property type="match status" value="1"/>
</dbReference>
<evidence type="ECO:0000313" key="2">
    <source>
        <dbReference type="EMBL" id="TGG78152.1"/>
    </source>
</evidence>
<dbReference type="Proteomes" id="UP000298111">
    <property type="component" value="Unassembled WGS sequence"/>
</dbReference>
<proteinExistence type="predicted"/>
<organism evidence="2 3">
    <name type="scientific">Streptomyces albus</name>
    <dbReference type="NCBI Taxonomy" id="1888"/>
    <lineage>
        <taxon>Bacteria</taxon>
        <taxon>Bacillati</taxon>
        <taxon>Actinomycetota</taxon>
        <taxon>Actinomycetes</taxon>
        <taxon>Kitasatosporales</taxon>
        <taxon>Streptomycetaceae</taxon>
        <taxon>Streptomyces</taxon>
    </lineage>
</organism>
<dbReference type="PANTHER" id="PTHR42951:SF4">
    <property type="entry name" value="ACYL-COENZYME A THIOESTERASE MBLAC2"/>
    <property type="match status" value="1"/>
</dbReference>
<sequence length="325" mass="34717">METLSPSSLRDLGDGLYLWNPPRRGWGLANCGLLAGADGGLWIDTPYDRPLAETFLAASREVLGEGADISRVVVTHANGDHLWGADVVPDAEVIATREARHHIELEPTPQQLAGLIGTAGSGSQVGRYLGEHFGHFDWSRTTVRNPSTVFEGTLELTVGGRPVLLTSLPPAHTTGDLTVHLPQHGVVFTGDIVFASTPESPGDHAVHWAGPLENVIAACEQVLATGARTIVPGHGPVLGQDGLRAHIGYLSRVRERTHALHAQGLPALEAARTLARENEWPELGLVERLVVTVGTEYRHLDGTEPQPIAHVIPDMAAFAQEFSAG</sequence>
<dbReference type="Gene3D" id="3.60.15.10">
    <property type="entry name" value="Ribonuclease Z/Hydroxyacylglutathione hydrolase-like"/>
    <property type="match status" value="1"/>
</dbReference>
<comment type="caution">
    <text evidence="2">The sequence shown here is derived from an EMBL/GenBank/DDBJ whole genome shotgun (WGS) entry which is preliminary data.</text>
</comment>
<evidence type="ECO:0000259" key="1">
    <source>
        <dbReference type="SMART" id="SM00849"/>
    </source>
</evidence>
<protein>
    <submittedName>
        <fullName evidence="2">MBL fold metallo-hydrolase</fullName>
    </submittedName>
</protein>
<keyword evidence="2" id="KW-0378">Hydrolase</keyword>
<reference evidence="2 3" key="1">
    <citation type="submission" date="2018-10" db="EMBL/GenBank/DDBJ databases">
        <title>Isolation of pseudouridimycin from Streptomyces albus DSM 40763.</title>
        <authorList>
            <person name="Rosenqvist P."/>
            <person name="Metsae-Ketelae M."/>
            <person name="Virta P."/>
        </authorList>
    </citation>
    <scope>NUCLEOTIDE SEQUENCE [LARGE SCALE GENOMIC DNA]</scope>
    <source>
        <strain evidence="2 3">DSM 40763</strain>
    </source>
</reference>
<dbReference type="GeneID" id="75181167"/>
<dbReference type="InterPro" id="IPR050855">
    <property type="entry name" value="NDM-1-like"/>
</dbReference>